<evidence type="ECO:0000313" key="3">
    <source>
        <dbReference type="Proteomes" id="UP000533598"/>
    </source>
</evidence>
<name>A0A7W7FV51_9PSEU</name>
<protein>
    <recommendedName>
        <fullName evidence="1">PucR C-terminal helix-turn-helix domain-containing protein</fullName>
    </recommendedName>
</protein>
<dbReference type="Pfam" id="PF13556">
    <property type="entry name" value="HTH_30"/>
    <property type="match status" value="1"/>
</dbReference>
<dbReference type="InterPro" id="IPR042070">
    <property type="entry name" value="PucR_C-HTH_sf"/>
</dbReference>
<evidence type="ECO:0000313" key="2">
    <source>
        <dbReference type="EMBL" id="MBB4678680.1"/>
    </source>
</evidence>
<dbReference type="AlphaFoldDB" id="A0A7W7FV51"/>
<gene>
    <name evidence="2" type="ORF">HNR67_004798</name>
</gene>
<comment type="caution">
    <text evidence="2">The sequence shown here is derived from an EMBL/GenBank/DDBJ whole genome shotgun (WGS) entry which is preliminary data.</text>
</comment>
<dbReference type="EMBL" id="JACHMH010000001">
    <property type="protein sequence ID" value="MBB4678680.1"/>
    <property type="molecule type" value="Genomic_DNA"/>
</dbReference>
<accession>A0A7W7FV51</accession>
<organism evidence="2 3">
    <name type="scientific">Crossiella cryophila</name>
    <dbReference type="NCBI Taxonomy" id="43355"/>
    <lineage>
        <taxon>Bacteria</taxon>
        <taxon>Bacillati</taxon>
        <taxon>Actinomycetota</taxon>
        <taxon>Actinomycetes</taxon>
        <taxon>Pseudonocardiales</taxon>
        <taxon>Pseudonocardiaceae</taxon>
        <taxon>Crossiella</taxon>
    </lineage>
</organism>
<reference evidence="2 3" key="1">
    <citation type="submission" date="2020-08" db="EMBL/GenBank/DDBJ databases">
        <title>Sequencing the genomes of 1000 actinobacteria strains.</title>
        <authorList>
            <person name="Klenk H.-P."/>
        </authorList>
    </citation>
    <scope>NUCLEOTIDE SEQUENCE [LARGE SCALE GENOMIC DNA]</scope>
    <source>
        <strain evidence="2 3">DSM 44230</strain>
    </source>
</reference>
<dbReference type="PANTHER" id="PTHR33744">
    <property type="entry name" value="CARBOHYDRATE DIACID REGULATOR"/>
    <property type="match status" value="1"/>
</dbReference>
<feature type="domain" description="PucR C-terminal helix-turn-helix" evidence="1">
    <location>
        <begin position="341"/>
        <end position="398"/>
    </location>
</feature>
<dbReference type="Proteomes" id="UP000533598">
    <property type="component" value="Unassembled WGS sequence"/>
</dbReference>
<proteinExistence type="predicted"/>
<evidence type="ECO:0000259" key="1">
    <source>
        <dbReference type="Pfam" id="PF13556"/>
    </source>
</evidence>
<dbReference type="InterPro" id="IPR051448">
    <property type="entry name" value="CdaR-like_regulators"/>
</dbReference>
<sequence>MRMTEPPSIGGTSEELYALADAMAAVIGGSVSIEDLDNRVLAYSSVPEQRIDELRRRGILDRRVPDQPEQLSQYRQVLAAPGIVRLPVLAPDELPRAAVAIRDGERPLGTIWAIEGHTPLGATGESALLDGARLAATHLLRHRGAAEFDRQVREDALRGALTGDGPIGDTRVRLGLPAPPRLTLLAFAPARPPEGEPTVDGRLAAAAARHWAAVSAEAATATINRTVYVLLPDDLPATARRLAEQAVAALDRGLDAPVRCAQSRTTAEVADLPALRTEVDGILRVTTADPDGRPVAALGEVHAGVLLAHLSDELARHPGLRHPGIEAMVEHDRTRRTHYTASVTAWLDAAGNIGEAARRLTVHPNTLKYRLRRAHDLFGLDLFGHPDDRLSCWLQLRLQPPPPR</sequence>
<keyword evidence="3" id="KW-1185">Reference proteome</keyword>
<dbReference type="InterPro" id="IPR025736">
    <property type="entry name" value="PucR_C-HTH_dom"/>
</dbReference>
<dbReference type="PANTHER" id="PTHR33744:SF17">
    <property type="entry name" value="CONSERVED PROTEIN"/>
    <property type="match status" value="1"/>
</dbReference>
<dbReference type="Gene3D" id="1.10.10.2840">
    <property type="entry name" value="PucR C-terminal helix-turn-helix domain"/>
    <property type="match status" value="1"/>
</dbReference>